<dbReference type="AlphaFoldDB" id="A0A482TH73"/>
<protein>
    <submittedName>
        <fullName evidence="3">EamA family transporter</fullName>
    </submittedName>
</protein>
<accession>A0A482TH73</accession>
<keyword evidence="4" id="KW-1185">Reference proteome</keyword>
<feature type="transmembrane region" description="Helical" evidence="1">
    <location>
        <begin position="35"/>
        <end position="55"/>
    </location>
</feature>
<dbReference type="GO" id="GO:0016020">
    <property type="term" value="C:membrane"/>
    <property type="evidence" value="ECO:0007669"/>
    <property type="project" value="InterPro"/>
</dbReference>
<feature type="transmembrane region" description="Helical" evidence="1">
    <location>
        <begin position="121"/>
        <end position="139"/>
    </location>
</feature>
<dbReference type="Pfam" id="PF00892">
    <property type="entry name" value="EamA"/>
    <property type="match status" value="1"/>
</dbReference>
<dbReference type="Gene3D" id="1.10.3730.20">
    <property type="match status" value="1"/>
</dbReference>
<keyword evidence="1" id="KW-0812">Transmembrane</keyword>
<dbReference type="PANTHER" id="PTHR22911:SF137">
    <property type="entry name" value="SOLUTE CARRIER FAMILY 35 MEMBER G2-RELATED"/>
    <property type="match status" value="1"/>
</dbReference>
<feature type="transmembrane region" description="Helical" evidence="1">
    <location>
        <begin position="6"/>
        <end position="26"/>
    </location>
</feature>
<dbReference type="InterPro" id="IPR037185">
    <property type="entry name" value="EmrE-like"/>
</dbReference>
<dbReference type="RefSeq" id="WP_113667179.1">
    <property type="nucleotide sequence ID" value="NZ_QNVY02000006.1"/>
</dbReference>
<dbReference type="OrthoDB" id="9806718at2"/>
<evidence type="ECO:0000313" key="3">
    <source>
        <dbReference type="EMBL" id="RYJ50733.1"/>
    </source>
</evidence>
<dbReference type="SUPFAM" id="SSF103481">
    <property type="entry name" value="Multidrug resistance efflux transporter EmrE"/>
    <property type="match status" value="1"/>
</dbReference>
<proteinExistence type="predicted"/>
<dbReference type="InterPro" id="IPR000620">
    <property type="entry name" value="EamA_dom"/>
</dbReference>
<dbReference type="PANTHER" id="PTHR22911">
    <property type="entry name" value="ACYL-MALONYL CONDENSING ENZYME-RELATED"/>
    <property type="match status" value="1"/>
</dbReference>
<feature type="transmembrane region" description="Helical" evidence="1">
    <location>
        <begin position="67"/>
        <end position="85"/>
    </location>
</feature>
<evidence type="ECO:0000313" key="4">
    <source>
        <dbReference type="Proteomes" id="UP000253235"/>
    </source>
</evidence>
<feature type="domain" description="EamA" evidence="2">
    <location>
        <begin position="6"/>
        <end position="138"/>
    </location>
</feature>
<keyword evidence="1" id="KW-0472">Membrane</keyword>
<comment type="caution">
    <text evidence="3">The sequence shown here is derived from an EMBL/GenBank/DDBJ whole genome shotgun (WGS) entry which is preliminary data.</text>
</comment>
<gene>
    <name evidence="3" type="ORF">DR871_014640</name>
</gene>
<name>A0A482TH73_9FLAO</name>
<reference evidence="3 4" key="1">
    <citation type="submission" date="2019-01" db="EMBL/GenBank/DDBJ databases">
        <title>Flavobacterium sp. nov. isolated from arctic soil.</title>
        <authorList>
            <person name="Kim D.-U."/>
        </authorList>
    </citation>
    <scope>NUCLEOTIDE SEQUENCE [LARGE SCALE GENOMIC DNA]</scope>
    <source>
        <strain evidence="3 4">Kopri-42</strain>
    </source>
</reference>
<dbReference type="EMBL" id="QNVY02000006">
    <property type="protein sequence ID" value="RYJ50733.1"/>
    <property type="molecule type" value="Genomic_DNA"/>
</dbReference>
<sequence length="141" mass="15745">MKQYQIFALISMFFAGLTSVVAKAGLKNVASDTGLAIRTSFVFIFIWFNIIVFNNYKDFSNLTKKDVLLLGVSALTTAISWVFYYRAIKIGTVSEVALIDKGRIIITLVLSFIFLNEQFTWRIALGGLMIIGGILILTMKS</sequence>
<evidence type="ECO:0000259" key="2">
    <source>
        <dbReference type="Pfam" id="PF00892"/>
    </source>
</evidence>
<organism evidence="3 4">
    <name type="scientific">Flavobacterium petrolei</name>
    <dbReference type="NCBI Taxonomy" id="2259594"/>
    <lineage>
        <taxon>Bacteria</taxon>
        <taxon>Pseudomonadati</taxon>
        <taxon>Bacteroidota</taxon>
        <taxon>Flavobacteriia</taxon>
        <taxon>Flavobacteriales</taxon>
        <taxon>Flavobacteriaceae</taxon>
        <taxon>Flavobacterium</taxon>
    </lineage>
</organism>
<dbReference type="Proteomes" id="UP000253235">
    <property type="component" value="Unassembled WGS sequence"/>
</dbReference>
<keyword evidence="1" id="KW-1133">Transmembrane helix</keyword>
<evidence type="ECO:0000256" key="1">
    <source>
        <dbReference type="SAM" id="Phobius"/>
    </source>
</evidence>